<dbReference type="Proteomes" id="UP000828390">
    <property type="component" value="Unassembled WGS sequence"/>
</dbReference>
<dbReference type="AlphaFoldDB" id="A0A9D3YXL6"/>
<evidence type="ECO:0000313" key="2">
    <source>
        <dbReference type="Proteomes" id="UP000828390"/>
    </source>
</evidence>
<sequence length="58" mass="6687">MAQALKCGPCLFEEVTVDPKMSVWTAWNICARRVDEKIKDTKHYVSINYSGRLNCHKT</sequence>
<reference evidence="1" key="2">
    <citation type="submission" date="2020-11" db="EMBL/GenBank/DDBJ databases">
        <authorList>
            <person name="McCartney M.A."/>
            <person name="Auch B."/>
            <person name="Kono T."/>
            <person name="Mallez S."/>
            <person name="Becker A."/>
            <person name="Gohl D.M."/>
            <person name="Silverstein K.A.T."/>
            <person name="Koren S."/>
            <person name="Bechman K.B."/>
            <person name="Herman A."/>
            <person name="Abrahante J.E."/>
            <person name="Garbe J."/>
        </authorList>
    </citation>
    <scope>NUCLEOTIDE SEQUENCE</scope>
    <source>
        <strain evidence="1">Duluth1</strain>
        <tissue evidence="1">Whole animal</tissue>
    </source>
</reference>
<evidence type="ECO:0000313" key="1">
    <source>
        <dbReference type="EMBL" id="KAH3706941.1"/>
    </source>
</evidence>
<comment type="caution">
    <text evidence="1">The sequence shown here is derived from an EMBL/GenBank/DDBJ whole genome shotgun (WGS) entry which is preliminary data.</text>
</comment>
<gene>
    <name evidence="1" type="ORF">DPMN_066332</name>
</gene>
<reference evidence="1" key="1">
    <citation type="journal article" date="2019" name="bioRxiv">
        <title>The Genome of the Zebra Mussel, Dreissena polymorpha: A Resource for Invasive Species Research.</title>
        <authorList>
            <person name="McCartney M.A."/>
            <person name="Auch B."/>
            <person name="Kono T."/>
            <person name="Mallez S."/>
            <person name="Zhang Y."/>
            <person name="Obille A."/>
            <person name="Becker A."/>
            <person name="Abrahante J.E."/>
            <person name="Garbe J."/>
            <person name="Badalamenti J.P."/>
            <person name="Herman A."/>
            <person name="Mangelson H."/>
            <person name="Liachko I."/>
            <person name="Sullivan S."/>
            <person name="Sone E.D."/>
            <person name="Koren S."/>
            <person name="Silverstein K.A.T."/>
            <person name="Beckman K.B."/>
            <person name="Gohl D.M."/>
        </authorList>
    </citation>
    <scope>NUCLEOTIDE SEQUENCE</scope>
    <source>
        <strain evidence="1">Duluth1</strain>
        <tissue evidence="1">Whole animal</tissue>
    </source>
</reference>
<dbReference type="EMBL" id="JAIWYP010000014">
    <property type="protein sequence ID" value="KAH3706941.1"/>
    <property type="molecule type" value="Genomic_DNA"/>
</dbReference>
<protein>
    <submittedName>
        <fullName evidence="1">Uncharacterized protein</fullName>
    </submittedName>
</protein>
<proteinExistence type="predicted"/>
<organism evidence="1 2">
    <name type="scientific">Dreissena polymorpha</name>
    <name type="common">Zebra mussel</name>
    <name type="synonym">Mytilus polymorpha</name>
    <dbReference type="NCBI Taxonomy" id="45954"/>
    <lineage>
        <taxon>Eukaryota</taxon>
        <taxon>Metazoa</taxon>
        <taxon>Spiralia</taxon>
        <taxon>Lophotrochozoa</taxon>
        <taxon>Mollusca</taxon>
        <taxon>Bivalvia</taxon>
        <taxon>Autobranchia</taxon>
        <taxon>Heteroconchia</taxon>
        <taxon>Euheterodonta</taxon>
        <taxon>Imparidentia</taxon>
        <taxon>Neoheterodontei</taxon>
        <taxon>Myida</taxon>
        <taxon>Dreissenoidea</taxon>
        <taxon>Dreissenidae</taxon>
        <taxon>Dreissena</taxon>
    </lineage>
</organism>
<accession>A0A9D3YXL6</accession>
<name>A0A9D3YXL6_DREPO</name>
<keyword evidence="2" id="KW-1185">Reference proteome</keyword>